<reference evidence="2 3" key="1">
    <citation type="journal article" date="2018" name="Int. J. Syst. Evol. Microbiol.">
        <title>Glycomyces paridis sp. nov., isolated from the medicinal plant Paris polyphylla.</title>
        <authorList>
            <person name="Fang X.M."/>
            <person name="Bai J.L."/>
            <person name="Su J."/>
            <person name="Zhao L.L."/>
            <person name="Liu H.Y."/>
            <person name="Ma B.P."/>
            <person name="Zhang Y.Q."/>
            <person name="Yu L.Y."/>
        </authorList>
    </citation>
    <scope>NUCLEOTIDE SEQUENCE [LARGE SCALE GENOMIC DNA]</scope>
    <source>
        <strain evidence="2 3">CPCC 204357</strain>
    </source>
</reference>
<proteinExistence type="predicted"/>
<sequence>MFDHSDPYRLLGVARGTPMGEVRAAYRRRLADPRRPTYSPEEQLRFVTALEAIERERRALGDPEAAPTPEQKSRRRNATGLAVYAACFLIAGVVALTAAAPNGTARAAWDGDLLATGLSLTAAAIAVAILAFRGPRRNHTAHNRPPTPKKAEDMYPNAQPPGIESIIAQAGLGQWRARYQPRPAPIGVRLGVALGIYLLVVLLFASTGFLATGYGLVFFLVFTAFIGLGVANLAHMKRKSQAGDALDFFDEGLIVKGPKARVQMLWWDDARVFQQLFHYPTTGLVTFNYLLVDQEGNAVSIGDPKGAASSAIVNLNGNLDRFVLGAAFEGPEIWGPIIQDQITRAQLPKVLAEIEAGRRVDFGHLSIDRDGITADGNPIPWPDLQAASVQDGVVLFNVRGRFLRTREPVYTIANFFVFKAAVQVRSGITWT</sequence>
<gene>
    <name evidence="2" type="ORF">E9998_11700</name>
</gene>
<comment type="caution">
    <text evidence="2">The sequence shown here is derived from an EMBL/GenBank/DDBJ whole genome shotgun (WGS) entry which is preliminary data.</text>
</comment>
<organism evidence="2 3">
    <name type="scientific">Glycomyces paridis</name>
    <dbReference type="NCBI Taxonomy" id="2126555"/>
    <lineage>
        <taxon>Bacteria</taxon>
        <taxon>Bacillati</taxon>
        <taxon>Actinomycetota</taxon>
        <taxon>Actinomycetes</taxon>
        <taxon>Glycomycetales</taxon>
        <taxon>Glycomycetaceae</taxon>
        <taxon>Glycomyces</taxon>
    </lineage>
</organism>
<accession>A0A4S8PEG2</accession>
<dbReference type="Pfam" id="PF20226">
    <property type="entry name" value="DUF6585"/>
    <property type="match status" value="1"/>
</dbReference>
<dbReference type="OrthoDB" id="4523591at2"/>
<feature type="transmembrane region" description="Helical" evidence="1">
    <location>
        <begin position="113"/>
        <end position="132"/>
    </location>
</feature>
<evidence type="ECO:0000313" key="3">
    <source>
        <dbReference type="Proteomes" id="UP000305792"/>
    </source>
</evidence>
<keyword evidence="3" id="KW-1185">Reference proteome</keyword>
<dbReference type="AlphaFoldDB" id="A0A4S8PEG2"/>
<dbReference type="InterPro" id="IPR046492">
    <property type="entry name" value="DUF6585"/>
</dbReference>
<name>A0A4S8PEG2_9ACTN</name>
<protein>
    <submittedName>
        <fullName evidence="2">Uncharacterized protein</fullName>
    </submittedName>
</protein>
<dbReference type="Proteomes" id="UP000305792">
    <property type="component" value="Unassembled WGS sequence"/>
</dbReference>
<evidence type="ECO:0000313" key="2">
    <source>
        <dbReference type="EMBL" id="THV28757.1"/>
    </source>
</evidence>
<evidence type="ECO:0000256" key="1">
    <source>
        <dbReference type="SAM" id="Phobius"/>
    </source>
</evidence>
<keyword evidence="1" id="KW-0472">Membrane</keyword>
<keyword evidence="1" id="KW-0812">Transmembrane</keyword>
<dbReference type="EMBL" id="STGX01000007">
    <property type="protein sequence ID" value="THV28757.1"/>
    <property type="molecule type" value="Genomic_DNA"/>
</dbReference>
<keyword evidence="1" id="KW-1133">Transmembrane helix</keyword>
<feature type="transmembrane region" description="Helical" evidence="1">
    <location>
        <begin position="211"/>
        <end position="231"/>
    </location>
</feature>
<feature type="transmembrane region" description="Helical" evidence="1">
    <location>
        <begin position="186"/>
        <end position="205"/>
    </location>
</feature>
<feature type="transmembrane region" description="Helical" evidence="1">
    <location>
        <begin position="81"/>
        <end position="101"/>
    </location>
</feature>
<dbReference type="RefSeq" id="WP_136529864.1">
    <property type="nucleotide sequence ID" value="NZ_STGX01000007.1"/>
</dbReference>